<dbReference type="AlphaFoldDB" id="A0A1G1YHP4"/>
<evidence type="ECO:0000313" key="3">
    <source>
        <dbReference type="EMBL" id="OGY51852.1"/>
    </source>
</evidence>
<reference evidence="3 4" key="1">
    <citation type="journal article" date="2016" name="Nat. Commun.">
        <title>Thousands of microbial genomes shed light on interconnected biogeochemical processes in an aquifer system.</title>
        <authorList>
            <person name="Anantharaman K."/>
            <person name="Brown C.T."/>
            <person name="Hug L.A."/>
            <person name="Sharon I."/>
            <person name="Castelle C.J."/>
            <person name="Probst A.J."/>
            <person name="Thomas B.C."/>
            <person name="Singh A."/>
            <person name="Wilkins M.J."/>
            <person name="Karaoz U."/>
            <person name="Brodie E.L."/>
            <person name="Williams K.H."/>
            <person name="Hubbard S.S."/>
            <person name="Banfield J.F."/>
        </authorList>
    </citation>
    <scope>NUCLEOTIDE SEQUENCE [LARGE SCALE GENOMIC DNA]</scope>
</reference>
<dbReference type="Pfam" id="PF18895">
    <property type="entry name" value="T4SS_pilin"/>
    <property type="match status" value="1"/>
</dbReference>
<feature type="transmembrane region" description="Helical" evidence="1">
    <location>
        <begin position="116"/>
        <end position="136"/>
    </location>
</feature>
<name>A0A1G1YHP4_9BACT</name>
<feature type="signal peptide" evidence="2">
    <location>
        <begin position="1"/>
        <end position="36"/>
    </location>
</feature>
<dbReference type="EMBL" id="MHIL01000013">
    <property type="protein sequence ID" value="OGY51852.1"/>
    <property type="molecule type" value="Genomic_DNA"/>
</dbReference>
<accession>A0A1G1YHP4</accession>
<gene>
    <name evidence="3" type="ORF">A3J59_04830</name>
</gene>
<dbReference type="STRING" id="1797542.A3J59_04830"/>
<feature type="transmembrane region" description="Helical" evidence="1">
    <location>
        <begin position="75"/>
        <end position="95"/>
    </location>
</feature>
<keyword evidence="1" id="KW-1133">Transmembrane helix</keyword>
<evidence type="ECO:0000256" key="1">
    <source>
        <dbReference type="SAM" id="Phobius"/>
    </source>
</evidence>
<dbReference type="Proteomes" id="UP000177310">
    <property type="component" value="Unassembled WGS sequence"/>
</dbReference>
<evidence type="ECO:0008006" key="5">
    <source>
        <dbReference type="Google" id="ProtNLM"/>
    </source>
</evidence>
<feature type="chain" id="PRO_5009581578" description="DUF4190 domain-containing protein" evidence="2">
    <location>
        <begin position="37"/>
        <end position="142"/>
    </location>
</feature>
<comment type="caution">
    <text evidence="3">The sequence shown here is derived from an EMBL/GenBank/DDBJ whole genome shotgun (WGS) entry which is preliminary data.</text>
</comment>
<evidence type="ECO:0000256" key="2">
    <source>
        <dbReference type="SAM" id="SignalP"/>
    </source>
</evidence>
<keyword evidence="1" id="KW-0812">Transmembrane</keyword>
<dbReference type="InterPro" id="IPR043993">
    <property type="entry name" value="T4SS_pilin"/>
</dbReference>
<keyword evidence="2" id="KW-0732">Signal</keyword>
<organism evidence="3 4">
    <name type="scientific">Candidatus Buchananbacteria bacterium RIFCSPHIGHO2_02_FULL_56_16</name>
    <dbReference type="NCBI Taxonomy" id="1797542"/>
    <lineage>
        <taxon>Bacteria</taxon>
        <taxon>Candidatus Buchananiibacteriota</taxon>
    </lineage>
</organism>
<sequence>MIFNLRQPLQRQLGLVLTVCSLSLAATLLLTGPVYAQVPNPQNDRYGLDTTANQATLDTRADRDLPTIIGQAVNYFFGALGVVFLTVILVGGYLWMTAGGNEEKVKQAKGFIINGVNGMIVIFLSYALVYLVITALRGAVTG</sequence>
<keyword evidence="1" id="KW-0472">Membrane</keyword>
<protein>
    <recommendedName>
        <fullName evidence="5">DUF4190 domain-containing protein</fullName>
    </recommendedName>
</protein>
<proteinExistence type="predicted"/>
<evidence type="ECO:0000313" key="4">
    <source>
        <dbReference type="Proteomes" id="UP000177310"/>
    </source>
</evidence>